<evidence type="ECO:0000313" key="2">
    <source>
        <dbReference type="Proteomes" id="UP001732700"/>
    </source>
</evidence>
<organism evidence="1 2">
    <name type="scientific">Avena sativa</name>
    <name type="common">Oat</name>
    <dbReference type="NCBI Taxonomy" id="4498"/>
    <lineage>
        <taxon>Eukaryota</taxon>
        <taxon>Viridiplantae</taxon>
        <taxon>Streptophyta</taxon>
        <taxon>Embryophyta</taxon>
        <taxon>Tracheophyta</taxon>
        <taxon>Spermatophyta</taxon>
        <taxon>Magnoliopsida</taxon>
        <taxon>Liliopsida</taxon>
        <taxon>Poales</taxon>
        <taxon>Poaceae</taxon>
        <taxon>BOP clade</taxon>
        <taxon>Pooideae</taxon>
        <taxon>Poodae</taxon>
        <taxon>Poeae</taxon>
        <taxon>Poeae Chloroplast Group 1 (Aveneae type)</taxon>
        <taxon>Aveninae</taxon>
        <taxon>Avena</taxon>
    </lineage>
</organism>
<dbReference type="Proteomes" id="UP001732700">
    <property type="component" value="Chromosome 1A"/>
</dbReference>
<keyword evidence="2" id="KW-1185">Reference proteome</keyword>
<reference evidence="1" key="2">
    <citation type="submission" date="2025-09" db="UniProtKB">
        <authorList>
            <consortium name="EnsemblPlants"/>
        </authorList>
    </citation>
    <scope>IDENTIFICATION</scope>
</reference>
<evidence type="ECO:0000313" key="1">
    <source>
        <dbReference type="EnsemblPlants" id="AVESA.00010b.r2.1AG0046600.1.CDS"/>
    </source>
</evidence>
<reference evidence="1" key="1">
    <citation type="submission" date="2021-05" db="EMBL/GenBank/DDBJ databases">
        <authorList>
            <person name="Scholz U."/>
            <person name="Mascher M."/>
            <person name="Fiebig A."/>
        </authorList>
    </citation>
    <scope>NUCLEOTIDE SEQUENCE [LARGE SCALE GENOMIC DNA]</scope>
</reference>
<protein>
    <submittedName>
        <fullName evidence="1">Uncharacterized protein</fullName>
    </submittedName>
</protein>
<accession>A0ACD5TFQ2</accession>
<proteinExistence type="predicted"/>
<name>A0ACD5TFQ2_AVESA</name>
<sequence length="252" mass="27623">MAIASALRRAPRAAAHLAALASRPGGRVLPPHHRAASVSPFSSIPAPQPSAADAQLLRVLNFEISRAQSECRKPNWAKILGEDFPFEIKDKEGTTRITLTRTCKKEQIEVEVHLPSPVNGAAQDSEQEDQAEDGEKQKHAGSGVQIQYYIPLVVRIRRGAASCLEISCSSYPEELVIESLDFGSSDESGGGSLSGGIAFSNLPEELQKALHPYLGIRGISEHFTDFLHAYMINKECHEYLSWLRRLKGLVKN</sequence>
<dbReference type="EnsemblPlants" id="AVESA.00010b.r2.1AG0046600.1">
    <property type="protein sequence ID" value="AVESA.00010b.r2.1AG0046600.1.CDS"/>
    <property type="gene ID" value="AVESA.00010b.r2.1AG0046600"/>
</dbReference>